<gene>
    <name evidence="7" type="primary">rpsM</name>
    <name evidence="10" type="ORF">A2V68_02005</name>
</gene>
<dbReference type="PANTHER" id="PTHR10871">
    <property type="entry name" value="30S RIBOSOMAL PROTEIN S13/40S RIBOSOMAL PROTEIN S18"/>
    <property type="match status" value="1"/>
</dbReference>
<organism evidence="10 11">
    <name type="scientific">candidate division Kazan bacterium RBG_13_50_9</name>
    <dbReference type="NCBI Taxonomy" id="1798535"/>
    <lineage>
        <taxon>Bacteria</taxon>
        <taxon>Bacteria division Kazan-3B-28</taxon>
    </lineage>
</organism>
<dbReference type="FunFam" id="1.10.8.50:FF:000001">
    <property type="entry name" value="30S ribosomal protein S13"/>
    <property type="match status" value="1"/>
</dbReference>
<dbReference type="Proteomes" id="UP000176651">
    <property type="component" value="Unassembled WGS sequence"/>
</dbReference>
<reference evidence="10 11" key="1">
    <citation type="journal article" date="2016" name="Nat. Commun.">
        <title>Thousands of microbial genomes shed light on interconnected biogeochemical processes in an aquifer system.</title>
        <authorList>
            <person name="Anantharaman K."/>
            <person name="Brown C.T."/>
            <person name="Hug L.A."/>
            <person name="Sharon I."/>
            <person name="Castelle C.J."/>
            <person name="Probst A.J."/>
            <person name="Thomas B.C."/>
            <person name="Singh A."/>
            <person name="Wilkins M.J."/>
            <person name="Karaoz U."/>
            <person name="Brodie E.L."/>
            <person name="Williams K.H."/>
            <person name="Hubbard S.S."/>
            <person name="Banfield J.F."/>
        </authorList>
    </citation>
    <scope>NUCLEOTIDE SEQUENCE [LARGE SCALE GENOMIC DNA]</scope>
</reference>
<sequence>MVRILGIQLPGGKRVEVALTYVYGIGPYRSREILVAANVDPNKRTDVITEEEANRIREVIEKNYPVEGDLRREISMNIKRLKDIGSYRGDRHKKNLPARGQTTKTNARTKRGKRVTVGSGRKKTADKT</sequence>
<dbReference type="NCBIfam" id="TIGR03631">
    <property type="entry name" value="uS13_bact"/>
    <property type="match status" value="1"/>
</dbReference>
<comment type="similarity">
    <text evidence="1 7 8">Belongs to the universal ribosomal protein uS13 family.</text>
</comment>
<keyword evidence="3 7" id="KW-0694">RNA-binding</keyword>
<dbReference type="Pfam" id="PF00416">
    <property type="entry name" value="Ribosomal_S13"/>
    <property type="match status" value="1"/>
</dbReference>
<dbReference type="EMBL" id="META01000002">
    <property type="protein sequence ID" value="OGB74454.1"/>
    <property type="molecule type" value="Genomic_DNA"/>
</dbReference>
<keyword evidence="4 7" id="KW-0689">Ribosomal protein</keyword>
<dbReference type="GO" id="GO:0015935">
    <property type="term" value="C:small ribosomal subunit"/>
    <property type="evidence" value="ECO:0007669"/>
    <property type="project" value="TreeGrafter"/>
</dbReference>
<dbReference type="GO" id="GO:0019843">
    <property type="term" value="F:rRNA binding"/>
    <property type="evidence" value="ECO:0007669"/>
    <property type="project" value="UniProtKB-UniRule"/>
</dbReference>
<dbReference type="InterPro" id="IPR027437">
    <property type="entry name" value="Rbsml_uS13_C"/>
</dbReference>
<dbReference type="Gene3D" id="1.10.8.50">
    <property type="match status" value="1"/>
</dbReference>
<dbReference type="STRING" id="1798535.A2V68_02005"/>
<feature type="region of interest" description="Disordered" evidence="9">
    <location>
        <begin position="85"/>
        <end position="128"/>
    </location>
</feature>
<evidence type="ECO:0000256" key="7">
    <source>
        <dbReference type="HAMAP-Rule" id="MF_01315"/>
    </source>
</evidence>
<evidence type="ECO:0000256" key="8">
    <source>
        <dbReference type="RuleBase" id="RU003830"/>
    </source>
</evidence>
<evidence type="ECO:0000256" key="9">
    <source>
        <dbReference type="SAM" id="MobiDB-lite"/>
    </source>
</evidence>
<dbReference type="PROSITE" id="PS50159">
    <property type="entry name" value="RIBOSOMAL_S13_2"/>
    <property type="match status" value="1"/>
</dbReference>
<keyword evidence="2 7" id="KW-0699">rRNA-binding</keyword>
<protein>
    <recommendedName>
        <fullName evidence="6 7">Small ribosomal subunit protein uS13</fullName>
    </recommendedName>
</protein>
<evidence type="ECO:0000256" key="2">
    <source>
        <dbReference type="ARBA" id="ARBA00022730"/>
    </source>
</evidence>
<feature type="compositionally biased region" description="Basic residues" evidence="9">
    <location>
        <begin position="107"/>
        <end position="122"/>
    </location>
</feature>
<accession>A0A1F4NSJ0</accession>
<dbReference type="GO" id="GO:0005829">
    <property type="term" value="C:cytosol"/>
    <property type="evidence" value="ECO:0007669"/>
    <property type="project" value="TreeGrafter"/>
</dbReference>
<evidence type="ECO:0000256" key="5">
    <source>
        <dbReference type="ARBA" id="ARBA00023274"/>
    </source>
</evidence>
<evidence type="ECO:0000313" key="11">
    <source>
        <dbReference type="Proteomes" id="UP000176651"/>
    </source>
</evidence>
<dbReference type="PIRSF" id="PIRSF002134">
    <property type="entry name" value="Ribosomal_S13"/>
    <property type="match status" value="1"/>
</dbReference>
<dbReference type="Gene3D" id="4.10.910.10">
    <property type="entry name" value="30s ribosomal protein s13, domain 2"/>
    <property type="match status" value="1"/>
</dbReference>
<evidence type="ECO:0000256" key="4">
    <source>
        <dbReference type="ARBA" id="ARBA00022980"/>
    </source>
</evidence>
<dbReference type="InterPro" id="IPR001892">
    <property type="entry name" value="Ribosomal_uS13"/>
</dbReference>
<comment type="function">
    <text evidence="7">Located at the top of the head of the 30S subunit, it contacts several helices of the 16S rRNA. In the 70S ribosome it contacts the 23S rRNA (bridge B1a) and protein L5 of the 50S subunit (bridge B1b), connecting the 2 subunits; these bridges are implicated in subunit movement. Contacts the tRNAs in the A and P-sites.</text>
</comment>
<dbReference type="AlphaFoldDB" id="A0A1F4NSJ0"/>
<dbReference type="GO" id="GO:0000049">
    <property type="term" value="F:tRNA binding"/>
    <property type="evidence" value="ECO:0007669"/>
    <property type="project" value="UniProtKB-UniRule"/>
</dbReference>
<evidence type="ECO:0000256" key="3">
    <source>
        <dbReference type="ARBA" id="ARBA00022884"/>
    </source>
</evidence>
<dbReference type="PANTHER" id="PTHR10871:SF1">
    <property type="entry name" value="SMALL RIBOSOMAL SUBUNIT PROTEIN US13M"/>
    <property type="match status" value="1"/>
</dbReference>
<dbReference type="GO" id="GO:0003735">
    <property type="term" value="F:structural constituent of ribosome"/>
    <property type="evidence" value="ECO:0007669"/>
    <property type="project" value="InterPro"/>
</dbReference>
<evidence type="ECO:0000313" key="10">
    <source>
        <dbReference type="EMBL" id="OGB74454.1"/>
    </source>
</evidence>
<dbReference type="SUPFAM" id="SSF46946">
    <property type="entry name" value="S13-like H2TH domain"/>
    <property type="match status" value="1"/>
</dbReference>
<proteinExistence type="inferred from homology"/>
<evidence type="ECO:0000256" key="6">
    <source>
        <dbReference type="ARBA" id="ARBA00035166"/>
    </source>
</evidence>
<comment type="subunit">
    <text evidence="7">Part of the 30S ribosomal subunit. Forms a loose heterodimer with protein S19. Forms two bridges to the 50S subunit in the 70S ribosome.</text>
</comment>
<dbReference type="InterPro" id="IPR010979">
    <property type="entry name" value="Ribosomal_uS13-like_H2TH"/>
</dbReference>
<dbReference type="HAMAP" id="MF_01315">
    <property type="entry name" value="Ribosomal_uS13"/>
    <property type="match status" value="1"/>
</dbReference>
<name>A0A1F4NSJ0_UNCK3</name>
<evidence type="ECO:0000256" key="1">
    <source>
        <dbReference type="ARBA" id="ARBA00008080"/>
    </source>
</evidence>
<dbReference type="InterPro" id="IPR019980">
    <property type="entry name" value="Ribosomal_uS13_bac-type"/>
</dbReference>
<comment type="caution">
    <text evidence="10">The sequence shown here is derived from an EMBL/GenBank/DDBJ whole genome shotgun (WGS) entry which is preliminary data.</text>
</comment>
<dbReference type="GO" id="GO:0006412">
    <property type="term" value="P:translation"/>
    <property type="evidence" value="ECO:0007669"/>
    <property type="project" value="UniProtKB-UniRule"/>
</dbReference>
<keyword evidence="5 7" id="KW-0687">Ribonucleoprotein</keyword>
<keyword evidence="7" id="KW-0820">tRNA-binding</keyword>